<dbReference type="Proteomes" id="UP000091857">
    <property type="component" value="Chromosome 6"/>
</dbReference>
<evidence type="ECO:0000313" key="1">
    <source>
        <dbReference type="EMBL" id="KAG8652000.1"/>
    </source>
</evidence>
<sequence>MERCGCSLHATLEQTNLPREARLIIREDRIDCSSAAWLKGYKRIGDVASQGARWVLHKKKKRFSIFPFLDLLYLPAIVVMPVVLPNCLEDRDMAPVKTELLQQCGAVRRLWEARGCTMGLSRGREYFSHLF</sequence>
<keyword evidence="2" id="KW-1185">Reference proteome</keyword>
<evidence type="ECO:0000313" key="2">
    <source>
        <dbReference type="Proteomes" id="UP000091857"/>
    </source>
</evidence>
<dbReference type="EMBL" id="CM004392">
    <property type="protein sequence ID" value="KAG8652000.1"/>
    <property type="molecule type" value="Genomic_DNA"/>
</dbReference>
<comment type="caution">
    <text evidence="1">The sequence shown here is derived from an EMBL/GenBank/DDBJ whole genome shotgun (WGS) entry which is preliminary data.</text>
</comment>
<protein>
    <submittedName>
        <fullName evidence="1">Uncharacterized protein</fullName>
    </submittedName>
</protein>
<accession>A0ACB7HHI0</accession>
<reference evidence="2" key="1">
    <citation type="journal article" date="2016" name="Nat. Biotechnol.">
        <title>Sequencing wild and cultivated cassava and related species reveals extensive interspecific hybridization and genetic diversity.</title>
        <authorList>
            <person name="Bredeson J.V."/>
            <person name="Lyons J.B."/>
            <person name="Prochnik S.E."/>
            <person name="Wu G.A."/>
            <person name="Ha C.M."/>
            <person name="Edsinger-Gonzales E."/>
            <person name="Grimwood J."/>
            <person name="Schmutz J."/>
            <person name="Rabbi I.Y."/>
            <person name="Egesi C."/>
            <person name="Nauluvula P."/>
            <person name="Lebot V."/>
            <person name="Ndunguru J."/>
            <person name="Mkamilo G."/>
            <person name="Bart R.S."/>
            <person name="Setter T.L."/>
            <person name="Gleadow R.M."/>
            <person name="Kulakow P."/>
            <person name="Ferguson M.E."/>
            <person name="Rounsley S."/>
            <person name="Rokhsar D.S."/>
        </authorList>
    </citation>
    <scope>NUCLEOTIDE SEQUENCE [LARGE SCALE GENOMIC DNA]</scope>
    <source>
        <strain evidence="2">cv. AM560-2</strain>
    </source>
</reference>
<organism evidence="1 2">
    <name type="scientific">Manihot esculenta</name>
    <name type="common">Cassava</name>
    <name type="synonym">Jatropha manihot</name>
    <dbReference type="NCBI Taxonomy" id="3983"/>
    <lineage>
        <taxon>Eukaryota</taxon>
        <taxon>Viridiplantae</taxon>
        <taxon>Streptophyta</taxon>
        <taxon>Embryophyta</taxon>
        <taxon>Tracheophyta</taxon>
        <taxon>Spermatophyta</taxon>
        <taxon>Magnoliopsida</taxon>
        <taxon>eudicotyledons</taxon>
        <taxon>Gunneridae</taxon>
        <taxon>Pentapetalae</taxon>
        <taxon>rosids</taxon>
        <taxon>fabids</taxon>
        <taxon>Malpighiales</taxon>
        <taxon>Euphorbiaceae</taxon>
        <taxon>Crotonoideae</taxon>
        <taxon>Manihoteae</taxon>
        <taxon>Manihot</taxon>
    </lineage>
</organism>
<proteinExistence type="predicted"/>
<gene>
    <name evidence="1" type="ORF">MANES_06G043401v8</name>
</gene>
<name>A0ACB7HHI0_MANES</name>